<name>A0A8K0CW40_IGNLU</name>
<gene>
    <name evidence="2" type="ORF">ILUMI_13767</name>
</gene>
<dbReference type="OrthoDB" id="6077919at2759"/>
<dbReference type="Proteomes" id="UP000801492">
    <property type="component" value="Unassembled WGS sequence"/>
</dbReference>
<dbReference type="AlphaFoldDB" id="A0A8K0CW40"/>
<keyword evidence="3" id="KW-1185">Reference proteome</keyword>
<reference evidence="2" key="1">
    <citation type="submission" date="2019-08" db="EMBL/GenBank/DDBJ databases">
        <title>The genome of the North American firefly Photinus pyralis.</title>
        <authorList>
            <consortium name="Photinus pyralis genome working group"/>
            <person name="Fallon T.R."/>
            <person name="Sander Lower S.E."/>
            <person name="Weng J.-K."/>
        </authorList>
    </citation>
    <scope>NUCLEOTIDE SEQUENCE</scope>
    <source>
        <strain evidence="2">TRF0915ILg1</strain>
        <tissue evidence="2">Whole body</tissue>
    </source>
</reference>
<evidence type="ECO:0000259" key="1">
    <source>
        <dbReference type="Pfam" id="PF13843"/>
    </source>
</evidence>
<protein>
    <recommendedName>
        <fullName evidence="1">PiggyBac transposable element-derived protein domain-containing protein</fullName>
    </recommendedName>
</protein>
<dbReference type="PANTHER" id="PTHR46599:SF6">
    <property type="entry name" value="DUAL SPECIFICITY PHOSPHATASE 26"/>
    <property type="match status" value="1"/>
</dbReference>
<dbReference type="PANTHER" id="PTHR46599">
    <property type="entry name" value="PIGGYBAC TRANSPOSABLE ELEMENT-DERIVED PROTEIN 4"/>
    <property type="match status" value="1"/>
</dbReference>
<dbReference type="EMBL" id="VTPC01008750">
    <property type="protein sequence ID" value="KAF2892412.1"/>
    <property type="molecule type" value="Genomic_DNA"/>
</dbReference>
<sequence>MLEQILCHTNAKIKQRQLSNNKQSLQYLLKETTIDELLALFGLLHLAGLNRSNRQNLSDLWRTDGTGTLRKNKKEIPPNFITTRRKEVYSTQFAFQKDMMLISYMPKRSKVVLVLSSLHHDQNIDPASGEKRKPEIITFYNSTKAGVDVVDELCATYDVSRNSKRWPMTVFYAVMNVAAIDSVIIFRENNNSKTNRRVFLRKLGLSMLEGHLRVRKNMENLPRGLRKRIHEQVGEKMTYPPNKSAKTYTRCKDCPSAKDKKTRHNCNQCNKPICMQHIIPLCQSCVDLDSE</sequence>
<evidence type="ECO:0000313" key="2">
    <source>
        <dbReference type="EMBL" id="KAF2892412.1"/>
    </source>
</evidence>
<proteinExistence type="predicted"/>
<dbReference type="InterPro" id="IPR029526">
    <property type="entry name" value="PGBD"/>
</dbReference>
<comment type="caution">
    <text evidence="2">The sequence shown here is derived from an EMBL/GenBank/DDBJ whole genome shotgun (WGS) entry which is preliminary data.</text>
</comment>
<evidence type="ECO:0000313" key="3">
    <source>
        <dbReference type="Proteomes" id="UP000801492"/>
    </source>
</evidence>
<dbReference type="Pfam" id="PF13843">
    <property type="entry name" value="DDE_Tnp_1_7"/>
    <property type="match status" value="1"/>
</dbReference>
<accession>A0A8K0CW40</accession>
<organism evidence="2 3">
    <name type="scientific">Ignelater luminosus</name>
    <name type="common">Cucubano</name>
    <name type="synonym">Pyrophorus luminosus</name>
    <dbReference type="NCBI Taxonomy" id="2038154"/>
    <lineage>
        <taxon>Eukaryota</taxon>
        <taxon>Metazoa</taxon>
        <taxon>Ecdysozoa</taxon>
        <taxon>Arthropoda</taxon>
        <taxon>Hexapoda</taxon>
        <taxon>Insecta</taxon>
        <taxon>Pterygota</taxon>
        <taxon>Neoptera</taxon>
        <taxon>Endopterygota</taxon>
        <taxon>Coleoptera</taxon>
        <taxon>Polyphaga</taxon>
        <taxon>Elateriformia</taxon>
        <taxon>Elateroidea</taxon>
        <taxon>Elateridae</taxon>
        <taxon>Agrypninae</taxon>
        <taxon>Pyrophorini</taxon>
        <taxon>Ignelater</taxon>
    </lineage>
</organism>
<feature type="domain" description="PiggyBac transposable element-derived protein" evidence="1">
    <location>
        <begin position="64"/>
        <end position="180"/>
    </location>
</feature>